<dbReference type="Proteomes" id="UP001596113">
    <property type="component" value="Unassembled WGS sequence"/>
</dbReference>
<reference evidence="4" key="1">
    <citation type="journal article" date="2019" name="Int. J. Syst. Evol. Microbiol.">
        <title>The Global Catalogue of Microorganisms (GCM) 10K type strain sequencing project: providing services to taxonomists for standard genome sequencing and annotation.</title>
        <authorList>
            <consortium name="The Broad Institute Genomics Platform"/>
            <consortium name="The Broad Institute Genome Sequencing Center for Infectious Disease"/>
            <person name="Wu L."/>
            <person name="Ma J."/>
        </authorList>
    </citation>
    <scope>NUCLEOTIDE SEQUENCE [LARGE SCALE GENOMIC DNA]</scope>
    <source>
        <strain evidence="4">CGMCC 1.18575</strain>
    </source>
</reference>
<dbReference type="PANTHER" id="PTHR47307">
    <property type="entry name" value="GLUTATHIONE-REGULATED POTASSIUM-EFFLUX SYSTEM ANCILLARY PROTEIN KEFG"/>
    <property type="match status" value="1"/>
</dbReference>
<evidence type="ECO:0000313" key="3">
    <source>
        <dbReference type="EMBL" id="MFC5403331.1"/>
    </source>
</evidence>
<proteinExistence type="predicted"/>
<evidence type="ECO:0000313" key="4">
    <source>
        <dbReference type="Proteomes" id="UP001596113"/>
    </source>
</evidence>
<accession>A0ABW0HQ30</accession>
<feature type="domain" description="Flavodoxin-like fold" evidence="2">
    <location>
        <begin position="1"/>
        <end position="168"/>
    </location>
</feature>
<dbReference type="SUPFAM" id="SSF52218">
    <property type="entry name" value="Flavoproteins"/>
    <property type="match status" value="1"/>
</dbReference>
<dbReference type="PANTHER" id="PTHR47307:SF1">
    <property type="entry name" value="GLUTATHIONE-REGULATED POTASSIUM-EFFLUX SYSTEM ANCILLARY PROTEIN KEFG"/>
    <property type="match status" value="1"/>
</dbReference>
<gene>
    <name evidence="3" type="ORF">ACFPOF_11380</name>
</gene>
<name>A0ABW0HQ30_9BACL</name>
<evidence type="ECO:0000259" key="2">
    <source>
        <dbReference type="Pfam" id="PF02525"/>
    </source>
</evidence>
<dbReference type="Pfam" id="PF02525">
    <property type="entry name" value="Flavodoxin_2"/>
    <property type="match status" value="1"/>
</dbReference>
<dbReference type="InterPro" id="IPR003680">
    <property type="entry name" value="Flavodoxin_fold"/>
</dbReference>
<protein>
    <submittedName>
        <fullName evidence="3">NAD(P)H-dependent oxidoreductase</fullName>
    </submittedName>
</protein>
<keyword evidence="1" id="KW-0560">Oxidoreductase</keyword>
<evidence type="ECO:0000256" key="1">
    <source>
        <dbReference type="ARBA" id="ARBA00023002"/>
    </source>
</evidence>
<sequence>MKTMVISAHPCLEQSRANQAMSRELKRYEDISFRDLYAEYPDWTIDVKHEQNLLLQVDRVVLQFPFYWYSSPPLLKKWLDDVLTYGWAFGSGGDNLKGKEFIIATTAGGTENSYRAGGENLYTVSEMLRPIERTLTKCGITYLPAFVTYNANAGSESYLAEEAIRYAAYIHEPSEALVL</sequence>
<keyword evidence="4" id="KW-1185">Reference proteome</keyword>
<organism evidence="3 4">
    <name type="scientific">Cohnella soli</name>
    <dbReference type="NCBI Taxonomy" id="425005"/>
    <lineage>
        <taxon>Bacteria</taxon>
        <taxon>Bacillati</taxon>
        <taxon>Bacillota</taxon>
        <taxon>Bacilli</taxon>
        <taxon>Bacillales</taxon>
        <taxon>Paenibacillaceae</taxon>
        <taxon>Cohnella</taxon>
    </lineage>
</organism>
<dbReference type="RefSeq" id="WP_378132583.1">
    <property type="nucleotide sequence ID" value="NZ_JBHSMI010000023.1"/>
</dbReference>
<dbReference type="InterPro" id="IPR046980">
    <property type="entry name" value="KefG/KefF"/>
</dbReference>
<dbReference type="InterPro" id="IPR029039">
    <property type="entry name" value="Flavoprotein-like_sf"/>
</dbReference>
<dbReference type="EMBL" id="JBHSMI010000023">
    <property type="protein sequence ID" value="MFC5403331.1"/>
    <property type="molecule type" value="Genomic_DNA"/>
</dbReference>
<comment type="caution">
    <text evidence="3">The sequence shown here is derived from an EMBL/GenBank/DDBJ whole genome shotgun (WGS) entry which is preliminary data.</text>
</comment>
<dbReference type="Gene3D" id="3.40.50.360">
    <property type="match status" value="1"/>
</dbReference>